<gene>
    <name evidence="2" type="ORF">NOF55_06900</name>
</gene>
<feature type="compositionally biased region" description="Low complexity" evidence="1">
    <location>
        <begin position="73"/>
        <end position="93"/>
    </location>
</feature>
<dbReference type="AlphaFoldDB" id="A0AAE3SU38"/>
<comment type="caution">
    <text evidence="2">The sequence shown here is derived from an EMBL/GenBank/DDBJ whole genome shotgun (WGS) entry which is preliminary data.</text>
</comment>
<evidence type="ECO:0000313" key="2">
    <source>
        <dbReference type="EMBL" id="MCX8996830.1"/>
    </source>
</evidence>
<dbReference type="CDD" id="cd01829">
    <property type="entry name" value="SGNH_hydrolase_peri2"/>
    <property type="match status" value="1"/>
</dbReference>
<evidence type="ECO:0000313" key="3">
    <source>
        <dbReference type="Proteomes" id="UP001208771"/>
    </source>
</evidence>
<dbReference type="InterPro" id="IPR007407">
    <property type="entry name" value="DUF459"/>
</dbReference>
<accession>A0AAE3SU38</accession>
<feature type="region of interest" description="Disordered" evidence="1">
    <location>
        <begin position="354"/>
        <end position="398"/>
    </location>
</feature>
<dbReference type="GO" id="GO:0016788">
    <property type="term" value="F:hydrolase activity, acting on ester bonds"/>
    <property type="evidence" value="ECO:0007669"/>
    <property type="project" value="UniProtKB-ARBA"/>
</dbReference>
<dbReference type="RefSeq" id="WP_306410608.1">
    <property type="nucleotide sequence ID" value="NZ_JANFPI010000002.1"/>
</dbReference>
<evidence type="ECO:0000256" key="1">
    <source>
        <dbReference type="SAM" id="MobiDB-lite"/>
    </source>
</evidence>
<dbReference type="Proteomes" id="UP001208771">
    <property type="component" value="Unassembled WGS sequence"/>
</dbReference>
<organism evidence="2 3">
    <name type="scientific">Ectorhizobium quercum</name>
    <dbReference type="NCBI Taxonomy" id="2965071"/>
    <lineage>
        <taxon>Bacteria</taxon>
        <taxon>Pseudomonadati</taxon>
        <taxon>Pseudomonadota</taxon>
        <taxon>Alphaproteobacteria</taxon>
        <taxon>Hyphomicrobiales</taxon>
        <taxon>Rhizobiaceae</taxon>
        <taxon>Ectorhizobium</taxon>
    </lineage>
</organism>
<protein>
    <submittedName>
        <fullName evidence="2">DUF459 domain-containing protein</fullName>
    </submittedName>
</protein>
<name>A0AAE3SU38_9HYPH</name>
<dbReference type="SUPFAM" id="SSF52266">
    <property type="entry name" value="SGNH hydrolase"/>
    <property type="match status" value="1"/>
</dbReference>
<feature type="region of interest" description="Disordered" evidence="1">
    <location>
        <begin position="58"/>
        <end position="99"/>
    </location>
</feature>
<dbReference type="InterPro" id="IPR036514">
    <property type="entry name" value="SGNH_hydro_sf"/>
</dbReference>
<keyword evidence="3" id="KW-1185">Reference proteome</keyword>
<dbReference type="Gene3D" id="3.40.50.1110">
    <property type="entry name" value="SGNH hydrolase"/>
    <property type="match status" value="1"/>
</dbReference>
<dbReference type="EMBL" id="JANFPI010000002">
    <property type="protein sequence ID" value="MCX8996830.1"/>
    <property type="molecule type" value="Genomic_DNA"/>
</dbReference>
<sequence>MRSLQKNTVSGPAAAKAGRFRTAGVLLTAVLVFAAAPLAEAQERRTLIDMLFGRQKQAPDWSAYPPPPPPPARRSSQQRPRTDAGTPAATDPAVQPVPKREDARTVLVVGDFLASGLADGLTEAFAESPGIAVTGRSNGSSGLVREDFYNWQQELPTVLQEVNPAALVILLGANDRQQIDIPQGRERFGSEEWLAEYARRASALALAASMRDIPLIWVGLPPFRSPSMTTDVVTLNRILRGAVEKSGGTFIDIWDGFADEGGKFVTTGSDINGKPVRLRGTDGVGLTGPGKRKLAFYIEKPLKSLLGETDESPDSLQLDADSLPDILSLSPSRLDLPARTAPVALTDPELDGGSELLGARASPARHVLSPREQLLERGELPSAPGGRADNAALPGPTP</sequence>
<proteinExistence type="predicted"/>
<dbReference type="Pfam" id="PF04311">
    <property type="entry name" value="DUF459"/>
    <property type="match status" value="1"/>
</dbReference>
<reference evidence="2" key="1">
    <citation type="submission" date="2022-07" db="EMBL/GenBank/DDBJ databases">
        <title>Ectorhizobium quercum gen.nov., sp. nov.</title>
        <authorList>
            <person name="Ma T."/>
            <person name="Li Y."/>
        </authorList>
    </citation>
    <scope>NUCLEOTIDE SEQUENCE</scope>
    <source>
        <strain evidence="2">BDR2-2</strain>
    </source>
</reference>